<dbReference type="RefSeq" id="WP_353684729.1">
    <property type="nucleotide sequence ID" value="NZ_CP144373.1"/>
</dbReference>
<dbReference type="GO" id="GO:0006094">
    <property type="term" value="P:gluconeogenesis"/>
    <property type="evidence" value="ECO:0007669"/>
    <property type="project" value="UniProtKB-UniRule"/>
</dbReference>
<feature type="active site" description="Proton acceptor" evidence="7">
    <location>
        <position position="165"/>
    </location>
</feature>
<evidence type="ECO:0000313" key="9">
    <source>
        <dbReference type="EMBL" id="XCH47203.1"/>
    </source>
</evidence>
<dbReference type="CDD" id="cd00311">
    <property type="entry name" value="TIM"/>
    <property type="match status" value="1"/>
</dbReference>
<dbReference type="AlphaFoldDB" id="A0AAU8GXJ9"/>
<comment type="similarity">
    <text evidence="2 7 8">Belongs to the triosephosphate isomerase family.</text>
</comment>
<dbReference type="PROSITE" id="PS00171">
    <property type="entry name" value="TIM_1"/>
    <property type="match status" value="1"/>
</dbReference>
<comment type="pathway">
    <text evidence="7 8">Carbohydrate biosynthesis; gluconeogenesis.</text>
</comment>
<feature type="binding site" evidence="7">
    <location>
        <begin position="231"/>
        <end position="232"/>
    </location>
    <ligand>
        <name>substrate</name>
    </ligand>
</feature>
<dbReference type="InterPro" id="IPR020861">
    <property type="entry name" value="Triosephosphate_isomerase_AS"/>
</dbReference>
<dbReference type="InterPro" id="IPR013785">
    <property type="entry name" value="Aldolase_TIM"/>
</dbReference>
<dbReference type="InterPro" id="IPR000652">
    <property type="entry name" value="Triosephosphate_isomerase"/>
</dbReference>
<dbReference type="GO" id="GO:0046166">
    <property type="term" value="P:glyceraldehyde-3-phosphate biosynthetic process"/>
    <property type="evidence" value="ECO:0007669"/>
    <property type="project" value="TreeGrafter"/>
</dbReference>
<dbReference type="Pfam" id="PF00121">
    <property type="entry name" value="TIM"/>
    <property type="match status" value="1"/>
</dbReference>
<keyword evidence="4 7" id="KW-0963">Cytoplasm</keyword>
<dbReference type="KEGG" id="taut:V4D30_02750"/>
<dbReference type="PROSITE" id="PS51440">
    <property type="entry name" value="TIM_2"/>
    <property type="match status" value="1"/>
</dbReference>
<dbReference type="GO" id="GO:0019563">
    <property type="term" value="P:glycerol catabolic process"/>
    <property type="evidence" value="ECO:0007669"/>
    <property type="project" value="TreeGrafter"/>
</dbReference>
<dbReference type="EC" id="5.3.1.1" evidence="7 8"/>
<comment type="catalytic activity">
    <reaction evidence="7 8">
        <text>D-glyceraldehyde 3-phosphate = dihydroxyacetone phosphate</text>
        <dbReference type="Rhea" id="RHEA:18585"/>
        <dbReference type="ChEBI" id="CHEBI:57642"/>
        <dbReference type="ChEBI" id="CHEBI:59776"/>
        <dbReference type="EC" id="5.3.1.1"/>
    </reaction>
</comment>
<evidence type="ECO:0000256" key="5">
    <source>
        <dbReference type="ARBA" id="ARBA00023152"/>
    </source>
</evidence>
<sequence length="256" mass="29081">MRTKFFVANWKMHKTVKEASLFFQDFIPLTKGINDREIGIAPTFVCLETAEKALKNTNIKLCAQNVFYEKKGAYTGEISPIMLKDLNVEYVIIGHSERRKYFYETDEVINRKIKACIDENLNVIFCIGETIEERQSNKTFDILKRQIEKGLEGIANPEAIVLAYEPVWAIGTGIVASQAQIEQAHAFIRSQLKKFYPDKADRIRILYGGSVSPENIYSIMNTENVDGVLVGGASLDPVKFAKIVNYEKQKPLKEES</sequence>
<dbReference type="GO" id="GO:0004807">
    <property type="term" value="F:triose-phosphate isomerase activity"/>
    <property type="evidence" value="ECO:0007669"/>
    <property type="project" value="UniProtKB-UniRule"/>
</dbReference>
<gene>
    <name evidence="7 9" type="primary">tpiA</name>
    <name evidence="9" type="ORF">V4D30_02750</name>
</gene>
<dbReference type="HAMAP" id="MF_00147_B">
    <property type="entry name" value="TIM_B"/>
    <property type="match status" value="1"/>
</dbReference>
<dbReference type="GO" id="GO:0005829">
    <property type="term" value="C:cytosol"/>
    <property type="evidence" value="ECO:0007669"/>
    <property type="project" value="TreeGrafter"/>
</dbReference>
<evidence type="ECO:0000256" key="7">
    <source>
        <dbReference type="HAMAP-Rule" id="MF_00147"/>
    </source>
</evidence>
<keyword evidence="6 7" id="KW-0413">Isomerase</keyword>
<reference evidence="9" key="1">
    <citation type="submission" date="2024-01" db="EMBL/GenBank/DDBJ databases">
        <title>The first autotrophic representatives of the genus Thermodesulfovibrio.</title>
        <authorList>
            <person name="Maltseva A.I."/>
            <person name="Elcheninov A.G."/>
            <person name="Kublanov I.V."/>
            <person name="Lebedinsky A.V."/>
            <person name="Frolov E.N."/>
        </authorList>
    </citation>
    <scope>NUCLEOTIDE SEQUENCE</scope>
    <source>
        <strain evidence="9">3907-1M</strain>
    </source>
</reference>
<comment type="subcellular location">
    <subcellularLocation>
        <location evidence="7 8">Cytoplasm</location>
    </subcellularLocation>
</comment>
<evidence type="ECO:0000256" key="2">
    <source>
        <dbReference type="ARBA" id="ARBA00007422"/>
    </source>
</evidence>
<proteinExistence type="inferred from homology"/>
<dbReference type="NCBIfam" id="TIGR00419">
    <property type="entry name" value="tim"/>
    <property type="match status" value="1"/>
</dbReference>
<feature type="binding site" evidence="7">
    <location>
        <position position="210"/>
    </location>
    <ligand>
        <name>substrate</name>
    </ligand>
</feature>
<evidence type="ECO:0000256" key="6">
    <source>
        <dbReference type="ARBA" id="ARBA00023235"/>
    </source>
</evidence>
<organism evidence="9">
    <name type="scientific">Thermodesulfovibrio autotrophicus</name>
    <dbReference type="NCBI Taxonomy" id="3118333"/>
    <lineage>
        <taxon>Bacteria</taxon>
        <taxon>Pseudomonadati</taxon>
        <taxon>Nitrospirota</taxon>
        <taxon>Thermodesulfovibrionia</taxon>
        <taxon>Thermodesulfovibrionales</taxon>
        <taxon>Thermodesulfovibrionaceae</taxon>
        <taxon>Thermodesulfovibrio</taxon>
    </lineage>
</organism>
<dbReference type="PANTHER" id="PTHR21139:SF42">
    <property type="entry name" value="TRIOSEPHOSPHATE ISOMERASE"/>
    <property type="match status" value="1"/>
</dbReference>
<comment type="pathway">
    <text evidence="1 7 8">Carbohydrate degradation; glycolysis; D-glyceraldehyde 3-phosphate from glycerone phosphate: step 1/1.</text>
</comment>
<evidence type="ECO:0000256" key="4">
    <source>
        <dbReference type="ARBA" id="ARBA00022490"/>
    </source>
</evidence>
<comment type="subunit">
    <text evidence="7 8">Homodimer.</text>
</comment>
<dbReference type="PANTHER" id="PTHR21139">
    <property type="entry name" value="TRIOSEPHOSPHATE ISOMERASE"/>
    <property type="match status" value="1"/>
</dbReference>
<dbReference type="InterPro" id="IPR035990">
    <property type="entry name" value="TIM_sf"/>
</dbReference>
<comment type="function">
    <text evidence="7">Involved in the gluconeogenesis. Catalyzes stereospecifically the conversion of dihydroxyacetone phosphate (DHAP) to D-glyceraldehyde-3-phosphate (G3P).</text>
</comment>
<evidence type="ECO:0000256" key="3">
    <source>
        <dbReference type="ARBA" id="ARBA00022432"/>
    </source>
</evidence>
<feature type="binding site" evidence="7">
    <location>
        <begin position="9"/>
        <end position="11"/>
    </location>
    <ligand>
        <name>substrate</name>
    </ligand>
</feature>
<evidence type="ECO:0000256" key="1">
    <source>
        <dbReference type="ARBA" id="ARBA00004680"/>
    </source>
</evidence>
<dbReference type="Gene3D" id="3.20.20.70">
    <property type="entry name" value="Aldolase class I"/>
    <property type="match status" value="1"/>
</dbReference>
<dbReference type="FunFam" id="3.20.20.70:FF:000016">
    <property type="entry name" value="Triosephosphate isomerase"/>
    <property type="match status" value="1"/>
</dbReference>
<feature type="active site" description="Electrophile" evidence="7">
    <location>
        <position position="95"/>
    </location>
</feature>
<dbReference type="InterPro" id="IPR022896">
    <property type="entry name" value="TrioseP_Isoase_bac/euk"/>
</dbReference>
<dbReference type="GO" id="GO:0006096">
    <property type="term" value="P:glycolytic process"/>
    <property type="evidence" value="ECO:0007669"/>
    <property type="project" value="UniProtKB-UniRule"/>
</dbReference>
<keyword evidence="3 7" id="KW-0312">Gluconeogenesis</keyword>
<keyword evidence="5 7" id="KW-0324">Glycolysis</keyword>
<protein>
    <recommendedName>
        <fullName evidence="7 8">Triosephosphate isomerase</fullName>
        <shortName evidence="7">TIM</shortName>
        <shortName evidence="7">TPI</shortName>
        <ecNumber evidence="7 8">5.3.1.1</ecNumber>
    </recommendedName>
    <alternativeName>
        <fullName evidence="7">Triose-phosphate isomerase</fullName>
    </alternativeName>
</protein>
<dbReference type="SUPFAM" id="SSF51351">
    <property type="entry name" value="Triosephosphate isomerase (TIM)"/>
    <property type="match status" value="1"/>
</dbReference>
<dbReference type="EMBL" id="CP144373">
    <property type="protein sequence ID" value="XCH47203.1"/>
    <property type="molecule type" value="Genomic_DNA"/>
</dbReference>
<evidence type="ECO:0000256" key="8">
    <source>
        <dbReference type="RuleBase" id="RU363013"/>
    </source>
</evidence>
<name>A0AAU8GXJ9_9BACT</name>
<accession>A0AAU8GXJ9</accession>
<feature type="binding site" evidence="7">
    <location>
        <position position="171"/>
    </location>
    <ligand>
        <name>substrate</name>
    </ligand>
</feature>